<keyword evidence="4" id="KW-1185">Reference proteome</keyword>
<keyword evidence="3" id="KW-0418">Kinase</keyword>
<dbReference type="InterPro" id="IPR010559">
    <property type="entry name" value="Sig_transdc_His_kin_internal"/>
</dbReference>
<feature type="transmembrane region" description="Helical" evidence="1">
    <location>
        <begin position="9"/>
        <end position="29"/>
    </location>
</feature>
<feature type="transmembrane region" description="Helical" evidence="1">
    <location>
        <begin position="114"/>
        <end position="134"/>
    </location>
</feature>
<dbReference type="OrthoDB" id="9792992at2"/>
<dbReference type="PANTHER" id="PTHR34220:SF7">
    <property type="entry name" value="SENSOR HISTIDINE KINASE YPDA"/>
    <property type="match status" value="1"/>
</dbReference>
<proteinExistence type="predicted"/>
<keyword evidence="1" id="KW-1133">Transmembrane helix</keyword>
<dbReference type="EMBL" id="FQUU01000003">
    <property type="protein sequence ID" value="SHE75539.1"/>
    <property type="molecule type" value="Genomic_DNA"/>
</dbReference>
<dbReference type="InterPro" id="IPR036890">
    <property type="entry name" value="HATPase_C_sf"/>
</dbReference>
<dbReference type="AlphaFoldDB" id="A0A1M4W2W1"/>
<feature type="domain" description="Signal transduction histidine kinase internal region" evidence="2">
    <location>
        <begin position="158"/>
        <end position="236"/>
    </location>
</feature>
<gene>
    <name evidence="3" type="ORF">SAMN02745131_01065</name>
</gene>
<evidence type="ECO:0000256" key="1">
    <source>
        <dbReference type="SAM" id="Phobius"/>
    </source>
</evidence>
<accession>A0A1M4W2W1</accession>
<reference evidence="3 4" key="1">
    <citation type="submission" date="2016-11" db="EMBL/GenBank/DDBJ databases">
        <authorList>
            <person name="Jaros S."/>
            <person name="Januszkiewicz K."/>
            <person name="Wedrychowicz H."/>
        </authorList>
    </citation>
    <scope>NUCLEOTIDE SEQUENCE [LARGE SCALE GENOMIC DNA]</scope>
    <source>
        <strain evidence="3 4">DSM 18119</strain>
    </source>
</reference>
<dbReference type="GO" id="GO:0000155">
    <property type="term" value="F:phosphorelay sensor kinase activity"/>
    <property type="evidence" value="ECO:0007669"/>
    <property type="project" value="InterPro"/>
</dbReference>
<dbReference type="RefSeq" id="WP_072834190.1">
    <property type="nucleotide sequence ID" value="NZ_FQUU01000003.1"/>
</dbReference>
<dbReference type="Gene3D" id="3.30.565.10">
    <property type="entry name" value="Histidine kinase-like ATPase, C-terminal domain"/>
    <property type="match status" value="1"/>
</dbReference>
<keyword evidence="1" id="KW-0812">Transmembrane</keyword>
<evidence type="ECO:0000259" key="2">
    <source>
        <dbReference type="Pfam" id="PF06580"/>
    </source>
</evidence>
<dbReference type="GO" id="GO:0016020">
    <property type="term" value="C:membrane"/>
    <property type="evidence" value="ECO:0007669"/>
    <property type="project" value="InterPro"/>
</dbReference>
<keyword evidence="3" id="KW-0808">Transferase</keyword>
<sequence length="344" mass="39731">MQFKLNRYWTFQIVGWGLFGIINIFFAFIFGQFKATMLCRLLFFLEIGIISSHFMRQIIRKNSLLLRPINQQIIFLLILTLLFASFFSLVQTPFEAFYNFYPTGKPAPFHVHFFYNLSSSFVLLFIWNSIYFMYHYVAKSRKQQLDTLQLEALVKSLELKTIKAHINPHFIFNALNSIRALIDENPARARRAITELSNILRSSLQAEKGETVSLEEELKIVKDYLALEHMRFEDRLQVEYAIDDDTLGQQVPPMMLQTLVENAIKHGISRQLKGGVVKIISDFKENYHELAVQNTGHLNGGASHGGFGLSSTQDRLELLYGNKARFQIQQLNKELVEAKVLIPA</sequence>
<feature type="transmembrane region" description="Helical" evidence="1">
    <location>
        <begin position="74"/>
        <end position="94"/>
    </location>
</feature>
<dbReference type="SUPFAM" id="SSF55874">
    <property type="entry name" value="ATPase domain of HSP90 chaperone/DNA topoisomerase II/histidine kinase"/>
    <property type="match status" value="1"/>
</dbReference>
<dbReference type="Proteomes" id="UP000184048">
    <property type="component" value="Unassembled WGS sequence"/>
</dbReference>
<dbReference type="Pfam" id="PF06580">
    <property type="entry name" value="His_kinase"/>
    <property type="match status" value="1"/>
</dbReference>
<dbReference type="PANTHER" id="PTHR34220">
    <property type="entry name" value="SENSOR HISTIDINE KINASE YPDA"/>
    <property type="match status" value="1"/>
</dbReference>
<evidence type="ECO:0000313" key="3">
    <source>
        <dbReference type="EMBL" id="SHE75539.1"/>
    </source>
</evidence>
<feature type="transmembrane region" description="Helical" evidence="1">
    <location>
        <begin position="35"/>
        <end position="54"/>
    </location>
</feature>
<keyword evidence="1" id="KW-0472">Membrane</keyword>
<evidence type="ECO:0000313" key="4">
    <source>
        <dbReference type="Proteomes" id="UP000184048"/>
    </source>
</evidence>
<protein>
    <submittedName>
        <fullName evidence="3">Histidine kinase</fullName>
    </submittedName>
</protein>
<dbReference type="InterPro" id="IPR050640">
    <property type="entry name" value="Bact_2-comp_sensor_kinase"/>
</dbReference>
<name>A0A1M4W2W1_9BACT</name>
<dbReference type="STRING" id="1121884.SAMN02745131_01065"/>
<organism evidence="3 4">
    <name type="scientific">Flavisolibacter ginsengisoli DSM 18119</name>
    <dbReference type="NCBI Taxonomy" id="1121884"/>
    <lineage>
        <taxon>Bacteria</taxon>
        <taxon>Pseudomonadati</taxon>
        <taxon>Bacteroidota</taxon>
        <taxon>Chitinophagia</taxon>
        <taxon>Chitinophagales</taxon>
        <taxon>Chitinophagaceae</taxon>
        <taxon>Flavisolibacter</taxon>
    </lineage>
</organism>